<evidence type="ECO:0000313" key="2">
    <source>
        <dbReference type="EMBL" id="OGE25922.1"/>
    </source>
</evidence>
<feature type="domain" description="S1 motif" evidence="1">
    <location>
        <begin position="292"/>
        <end position="355"/>
    </location>
</feature>
<dbReference type="CDD" id="cd00164">
    <property type="entry name" value="S1_like"/>
    <property type="match status" value="1"/>
</dbReference>
<protein>
    <recommendedName>
        <fullName evidence="1">S1 motif domain-containing protein</fullName>
    </recommendedName>
</protein>
<gene>
    <name evidence="2" type="ORF">A3C26_03815</name>
</gene>
<dbReference type="InterPro" id="IPR003029">
    <property type="entry name" value="S1_domain"/>
</dbReference>
<dbReference type="PRINTS" id="PR00681">
    <property type="entry name" value="RIBOSOMALS1"/>
</dbReference>
<dbReference type="InterPro" id="IPR012340">
    <property type="entry name" value="NA-bd_OB-fold"/>
</dbReference>
<dbReference type="Gene3D" id="2.40.50.140">
    <property type="entry name" value="Nucleic acid-binding proteins"/>
    <property type="match status" value="4"/>
</dbReference>
<feature type="domain" description="S1 motif" evidence="1">
    <location>
        <begin position="197"/>
        <end position="275"/>
    </location>
</feature>
<dbReference type="PROSITE" id="PS50126">
    <property type="entry name" value="S1"/>
    <property type="match status" value="4"/>
</dbReference>
<sequence>MEKLLASQNQRIIRLSRGQKIEGEIVSITDKEITLDLDTKAEGVLQRKEAQDQSLKVGDKLKAYVYQTENESGQVVLSASQQTRSTTITNGSRGGRGLAWDKFIRAQTLKSRLQGQVLELNKGGLIVEVEGVRGFLPNSQVGFDLLSKSGGGMESLIGQILNLGVVEVDRNNNKLIFTQRGQVTDEVKNKLKEFKSNQRSGGKIVAVLPFGLIVSVKDRSSSGRDEMGVEGLVFISDVSWEKVEDLSKDFKVGQEIEVVISGIDEELGRLNLSIKQLSEDPFAKLAEKYPADEVVKGEIISVSGLGVIVKLEDGIEGLLPAPKMDVNTTYEVSKSITLLVDNVDTARRKINLAPFVTSTAGLIYK</sequence>
<dbReference type="PANTHER" id="PTHR47559:SF1">
    <property type="entry name" value="OS03G0844900 PROTEIN"/>
    <property type="match status" value="1"/>
</dbReference>
<dbReference type="SUPFAM" id="SSF50249">
    <property type="entry name" value="Nucleic acid-binding proteins"/>
    <property type="match status" value="4"/>
</dbReference>
<dbReference type="EMBL" id="MFCX01000018">
    <property type="protein sequence ID" value="OGE25922.1"/>
    <property type="molecule type" value="Genomic_DNA"/>
</dbReference>
<evidence type="ECO:0000313" key="3">
    <source>
        <dbReference type="Proteomes" id="UP000177042"/>
    </source>
</evidence>
<dbReference type="PANTHER" id="PTHR47559">
    <property type="entry name" value="OS03G0844900 PROTEIN"/>
    <property type="match status" value="1"/>
</dbReference>
<evidence type="ECO:0000259" key="1">
    <source>
        <dbReference type="PROSITE" id="PS50126"/>
    </source>
</evidence>
<feature type="domain" description="S1 motif" evidence="1">
    <location>
        <begin position="18"/>
        <end position="80"/>
    </location>
</feature>
<dbReference type="InterPro" id="IPR052757">
    <property type="entry name" value="Ribosomal_protein_S1"/>
</dbReference>
<proteinExistence type="predicted"/>
<dbReference type="Pfam" id="PF00575">
    <property type="entry name" value="S1"/>
    <property type="match status" value="4"/>
</dbReference>
<dbReference type="AlphaFoldDB" id="A0A1F5JBF4"/>
<dbReference type="SMART" id="SM00316">
    <property type="entry name" value="S1"/>
    <property type="match status" value="4"/>
</dbReference>
<reference evidence="2 3" key="1">
    <citation type="journal article" date="2016" name="Nat. Commun.">
        <title>Thousands of microbial genomes shed light on interconnected biogeochemical processes in an aquifer system.</title>
        <authorList>
            <person name="Anantharaman K."/>
            <person name="Brown C.T."/>
            <person name="Hug L.A."/>
            <person name="Sharon I."/>
            <person name="Castelle C.J."/>
            <person name="Probst A.J."/>
            <person name="Thomas B.C."/>
            <person name="Singh A."/>
            <person name="Wilkins M.J."/>
            <person name="Karaoz U."/>
            <person name="Brodie E.L."/>
            <person name="Williams K.H."/>
            <person name="Hubbard S.S."/>
            <person name="Banfield J.F."/>
        </authorList>
    </citation>
    <scope>NUCLEOTIDE SEQUENCE [LARGE SCALE GENOMIC DNA]</scope>
</reference>
<accession>A0A1F5JBF4</accession>
<feature type="domain" description="S1 motif" evidence="1">
    <location>
        <begin position="110"/>
        <end position="180"/>
    </location>
</feature>
<organism evidence="2 3">
    <name type="scientific">Candidatus Daviesbacteria bacterium RIFCSPHIGHO2_02_FULL_39_12</name>
    <dbReference type="NCBI Taxonomy" id="1797770"/>
    <lineage>
        <taxon>Bacteria</taxon>
        <taxon>Candidatus Daviesiibacteriota</taxon>
    </lineage>
</organism>
<comment type="caution">
    <text evidence="2">The sequence shown here is derived from an EMBL/GenBank/DDBJ whole genome shotgun (WGS) entry which is preliminary data.</text>
</comment>
<dbReference type="GO" id="GO:0003676">
    <property type="term" value="F:nucleic acid binding"/>
    <property type="evidence" value="ECO:0007669"/>
    <property type="project" value="InterPro"/>
</dbReference>
<name>A0A1F5JBF4_9BACT</name>
<dbReference type="Proteomes" id="UP000177042">
    <property type="component" value="Unassembled WGS sequence"/>
</dbReference>
<dbReference type="CDD" id="cd04465">
    <property type="entry name" value="S1_RPS1_repeat_ec2_hs2"/>
    <property type="match status" value="1"/>
</dbReference>
<dbReference type="InterPro" id="IPR035104">
    <property type="entry name" value="Ribosomal_protein_S1-like"/>
</dbReference>